<dbReference type="EMBL" id="BMAO01016473">
    <property type="protein sequence ID" value="GFR08856.1"/>
    <property type="molecule type" value="Genomic_DNA"/>
</dbReference>
<organism evidence="1 2">
    <name type="scientific">Trichonephila clavata</name>
    <name type="common">Joro spider</name>
    <name type="synonym">Nephila clavata</name>
    <dbReference type="NCBI Taxonomy" id="2740835"/>
    <lineage>
        <taxon>Eukaryota</taxon>
        <taxon>Metazoa</taxon>
        <taxon>Ecdysozoa</taxon>
        <taxon>Arthropoda</taxon>
        <taxon>Chelicerata</taxon>
        <taxon>Arachnida</taxon>
        <taxon>Araneae</taxon>
        <taxon>Araneomorphae</taxon>
        <taxon>Entelegynae</taxon>
        <taxon>Araneoidea</taxon>
        <taxon>Nephilidae</taxon>
        <taxon>Trichonephila</taxon>
    </lineage>
</organism>
<proteinExistence type="predicted"/>
<dbReference type="AlphaFoldDB" id="A0A8X6JJC9"/>
<dbReference type="OrthoDB" id="10444242at2759"/>
<reference evidence="1" key="1">
    <citation type="submission" date="2020-07" db="EMBL/GenBank/DDBJ databases">
        <title>Multicomponent nature underlies the extraordinary mechanical properties of spider dragline silk.</title>
        <authorList>
            <person name="Kono N."/>
            <person name="Nakamura H."/>
            <person name="Mori M."/>
            <person name="Yoshida Y."/>
            <person name="Ohtoshi R."/>
            <person name="Malay A.D."/>
            <person name="Moran D.A.P."/>
            <person name="Tomita M."/>
            <person name="Numata K."/>
            <person name="Arakawa K."/>
        </authorList>
    </citation>
    <scope>NUCLEOTIDE SEQUENCE</scope>
</reference>
<accession>A0A8X6JJC9</accession>
<evidence type="ECO:0000313" key="1">
    <source>
        <dbReference type="EMBL" id="GFR08856.1"/>
    </source>
</evidence>
<gene>
    <name evidence="1" type="ORF">TNCT_92881</name>
</gene>
<evidence type="ECO:0000313" key="2">
    <source>
        <dbReference type="Proteomes" id="UP000887116"/>
    </source>
</evidence>
<dbReference type="Proteomes" id="UP000887116">
    <property type="component" value="Unassembled WGS sequence"/>
</dbReference>
<sequence length="90" mass="9933">MVTLNLQSNELSRIWDIETDEIYCVGPQVDMVDSGVVRKRKSLSVVNSTYDSEVSVPSPPAPNPVAEVSWPVKQTCCSWQIVPTGNNLNL</sequence>
<keyword evidence="2" id="KW-1185">Reference proteome</keyword>
<protein>
    <submittedName>
        <fullName evidence="1">Uncharacterized protein</fullName>
    </submittedName>
</protein>
<name>A0A8X6JJC9_TRICU</name>
<comment type="caution">
    <text evidence="1">The sequence shown here is derived from an EMBL/GenBank/DDBJ whole genome shotgun (WGS) entry which is preliminary data.</text>
</comment>